<reference evidence="4" key="2">
    <citation type="submission" date="2020-09" db="EMBL/GenBank/DDBJ databases">
        <authorList>
            <person name="Sun Q."/>
            <person name="Kim S."/>
        </authorList>
    </citation>
    <scope>NUCLEOTIDE SEQUENCE</scope>
    <source>
        <strain evidence="4">KCTC 42650</strain>
    </source>
</reference>
<sequence>MAIVHGTPRANILDGTPGNDIIYGYAGRDRLIGLDGDDLLYGGRGNDTFLLGGTGHNQVDGGPGSDTLRLDLSDRGADVSLTTTFYYSTGKLKYELSDGSFSVTASRVETYLIHAGAGDDNLVGGDGNDRLSGNDGDDSLGGGRGNDMLYGGRGNDYLEDHEGEDQLFGGAGHDSFYVTHEMQASPSQELVDGGNGHDTLNLMISGEDDVQGTFLSGGESGLSDGMTIRNVEVFSISTGAGDDTLTMRASALGRYRIDAGDGHDRATLDLSRLAGEANFSIRAGEWTVDGQQVSVVADGVEDLTIIGNGQANAFRATNDKVTLRGNGGNDLLEGGAGHDRLFGGTGRDTLRGSNGRDRLEGGAGNDWLAGGTGADKFVFSTRGGTDTVRDFKSGTDKIVFTGTGADFDDLAFAQRNGFVRVTLTTDTSDSPTVIKLLNTTLAEVTDAADYLFL</sequence>
<dbReference type="SUPFAM" id="SSF51120">
    <property type="entry name" value="beta-Roll"/>
    <property type="match status" value="3"/>
</dbReference>
<proteinExistence type="predicted"/>
<dbReference type="InterPro" id="IPR001343">
    <property type="entry name" value="Hemolysn_Ca-bd"/>
</dbReference>
<dbReference type="InterPro" id="IPR050557">
    <property type="entry name" value="RTX_toxin/Mannuronan_C5-epim"/>
</dbReference>
<organism evidence="4 5">
    <name type="scientific">Seohaeicola zhoushanensis</name>
    <dbReference type="NCBI Taxonomy" id="1569283"/>
    <lineage>
        <taxon>Bacteria</taxon>
        <taxon>Pseudomonadati</taxon>
        <taxon>Pseudomonadota</taxon>
        <taxon>Alphaproteobacteria</taxon>
        <taxon>Rhodobacterales</taxon>
        <taxon>Roseobacteraceae</taxon>
        <taxon>Seohaeicola</taxon>
    </lineage>
</organism>
<dbReference type="GO" id="GO:0005509">
    <property type="term" value="F:calcium ion binding"/>
    <property type="evidence" value="ECO:0007669"/>
    <property type="project" value="InterPro"/>
</dbReference>
<feature type="compositionally biased region" description="Basic and acidic residues" evidence="3">
    <location>
        <begin position="348"/>
        <end position="360"/>
    </location>
</feature>
<reference evidence="4" key="1">
    <citation type="journal article" date="2014" name="Int. J. Syst. Evol. Microbiol.">
        <title>Complete genome sequence of Corynebacterium casei LMG S-19264T (=DSM 44701T), isolated from a smear-ripened cheese.</title>
        <authorList>
            <consortium name="US DOE Joint Genome Institute (JGI-PGF)"/>
            <person name="Walter F."/>
            <person name="Albersmeier A."/>
            <person name="Kalinowski J."/>
            <person name="Ruckert C."/>
        </authorList>
    </citation>
    <scope>NUCLEOTIDE SEQUENCE</scope>
    <source>
        <strain evidence="4">KCTC 42650</strain>
    </source>
</reference>
<evidence type="ECO:0000256" key="3">
    <source>
        <dbReference type="SAM" id="MobiDB-lite"/>
    </source>
</evidence>
<dbReference type="PRINTS" id="PR00313">
    <property type="entry name" value="CABNDNGRPT"/>
</dbReference>
<comment type="subcellular location">
    <subcellularLocation>
        <location evidence="1">Secreted</location>
    </subcellularLocation>
</comment>
<keyword evidence="5" id="KW-1185">Reference proteome</keyword>
<evidence type="ECO:0000313" key="4">
    <source>
        <dbReference type="EMBL" id="GHF59815.1"/>
    </source>
</evidence>
<accession>A0A8J3H0A8</accession>
<keyword evidence="2" id="KW-0964">Secreted</keyword>
<dbReference type="Proteomes" id="UP000626220">
    <property type="component" value="Unassembled WGS sequence"/>
</dbReference>
<comment type="caution">
    <text evidence="4">The sequence shown here is derived from an EMBL/GenBank/DDBJ whole genome shotgun (WGS) entry which is preliminary data.</text>
</comment>
<protein>
    <submittedName>
        <fullName evidence="4">Calcium-binding protein</fullName>
    </submittedName>
</protein>
<dbReference type="Gene3D" id="2.160.20.160">
    <property type="match status" value="1"/>
</dbReference>
<feature type="region of interest" description="Disordered" evidence="3">
    <location>
        <begin position="123"/>
        <end position="145"/>
    </location>
</feature>
<evidence type="ECO:0000256" key="1">
    <source>
        <dbReference type="ARBA" id="ARBA00004613"/>
    </source>
</evidence>
<dbReference type="EMBL" id="BNCJ01000011">
    <property type="protein sequence ID" value="GHF59815.1"/>
    <property type="molecule type" value="Genomic_DNA"/>
</dbReference>
<name>A0A8J3H0A8_9RHOB</name>
<dbReference type="RefSeq" id="WP_189681311.1">
    <property type="nucleotide sequence ID" value="NZ_BNCJ01000011.1"/>
</dbReference>
<dbReference type="Pfam" id="PF00353">
    <property type="entry name" value="HemolysinCabind"/>
    <property type="match status" value="5"/>
</dbReference>
<evidence type="ECO:0000256" key="2">
    <source>
        <dbReference type="ARBA" id="ARBA00022525"/>
    </source>
</evidence>
<dbReference type="AlphaFoldDB" id="A0A8J3H0A8"/>
<gene>
    <name evidence="4" type="ORF">GCM10017056_34030</name>
</gene>
<evidence type="ECO:0000313" key="5">
    <source>
        <dbReference type="Proteomes" id="UP000626220"/>
    </source>
</evidence>
<dbReference type="InterPro" id="IPR018511">
    <property type="entry name" value="Hemolysin-typ_Ca-bd_CS"/>
</dbReference>
<feature type="region of interest" description="Disordered" evidence="3">
    <location>
        <begin position="343"/>
        <end position="365"/>
    </location>
</feature>
<dbReference type="PANTHER" id="PTHR38340">
    <property type="entry name" value="S-LAYER PROTEIN"/>
    <property type="match status" value="1"/>
</dbReference>
<dbReference type="InterPro" id="IPR011049">
    <property type="entry name" value="Serralysin-like_metalloprot_C"/>
</dbReference>
<dbReference type="GO" id="GO:0005576">
    <property type="term" value="C:extracellular region"/>
    <property type="evidence" value="ECO:0007669"/>
    <property type="project" value="UniProtKB-SubCell"/>
</dbReference>
<dbReference type="PANTHER" id="PTHR38340:SF1">
    <property type="entry name" value="S-LAYER PROTEIN"/>
    <property type="match status" value="1"/>
</dbReference>
<dbReference type="Gene3D" id="2.150.10.10">
    <property type="entry name" value="Serralysin-like metalloprotease, C-terminal"/>
    <property type="match status" value="2"/>
</dbReference>
<dbReference type="PROSITE" id="PS00330">
    <property type="entry name" value="HEMOLYSIN_CALCIUM"/>
    <property type="match status" value="5"/>
</dbReference>